<dbReference type="AlphaFoldDB" id="A0A2U3MV69"/>
<keyword evidence="1" id="KW-1133">Transmembrane helix</keyword>
<feature type="transmembrane region" description="Helical" evidence="1">
    <location>
        <begin position="358"/>
        <end position="375"/>
    </location>
</feature>
<feature type="transmembrane region" description="Helical" evidence="1">
    <location>
        <begin position="333"/>
        <end position="352"/>
    </location>
</feature>
<reference evidence="3" key="1">
    <citation type="submission" date="2018-03" db="EMBL/GenBank/DDBJ databases">
        <authorList>
            <person name="Blom J."/>
        </authorList>
    </citation>
    <scope>NUCLEOTIDE SEQUENCE [LARGE SCALE GENOMIC DNA]</scope>
    <source>
        <strain evidence="3">KPC-SM-21</strain>
    </source>
</reference>
<dbReference type="InParanoid" id="A0A2U3MV69"/>
<protein>
    <submittedName>
        <fullName evidence="2">Uncharacterized protein</fullName>
    </submittedName>
</protein>
<keyword evidence="1" id="KW-0472">Membrane</keyword>
<organism evidence="2 3">
    <name type="scientific">Acinetobacter stercoris</name>
    <dbReference type="NCBI Taxonomy" id="2126983"/>
    <lineage>
        <taxon>Bacteria</taxon>
        <taxon>Pseudomonadati</taxon>
        <taxon>Pseudomonadota</taxon>
        <taxon>Gammaproteobacteria</taxon>
        <taxon>Moraxellales</taxon>
        <taxon>Moraxellaceae</taxon>
        <taxon>Acinetobacter</taxon>
    </lineage>
</organism>
<keyword evidence="1" id="KW-0812">Transmembrane</keyword>
<gene>
    <name evidence="2" type="ORF">KPC_0443</name>
</gene>
<dbReference type="EMBL" id="OOGT01000011">
    <property type="protein sequence ID" value="SPL69265.1"/>
    <property type="molecule type" value="Genomic_DNA"/>
</dbReference>
<dbReference type="Proteomes" id="UP000245974">
    <property type="component" value="Unassembled WGS sequence"/>
</dbReference>
<evidence type="ECO:0000313" key="2">
    <source>
        <dbReference type="EMBL" id="SPL69265.1"/>
    </source>
</evidence>
<sequence length="378" mass="45125">MQNNMMNNYWQFILGLQHNAQRFFDNEIAYYQIQHEWCAITNQLFMVRDFETNELIYDSIDHFIVDMNEQCIQRCRLVPFQLIYPNFTTHFKQYIFDMSNYPLAVFLGRTQSFALVKIEREKVKEFINSSDPREFSGFTSSQIFNEYLLFTLIRLDPKQLQTINEFTKHQNWKTHHEYFKTEFLDNKFNFTQNQNLKLINNLFLEDEATLYPFLQENKSQPNLAFSWVKQLEDLQNQIETEKELSRDSRSSHSDFIDQNFSQICIYQENLNYAFINLLSHTANDYKNAYIDQDFKLVPYSSTNIPDTATEPDNNTVSCEYTNEKPITTLASTIYLLIFIAIGFGILYGLFWLMSHFEFARFTVITIVVVSFLYIWSKK</sequence>
<dbReference type="RefSeq" id="WP_228212126.1">
    <property type="nucleotide sequence ID" value="NZ_OOGT01000011.1"/>
</dbReference>
<evidence type="ECO:0000256" key="1">
    <source>
        <dbReference type="SAM" id="Phobius"/>
    </source>
</evidence>
<keyword evidence="3" id="KW-1185">Reference proteome</keyword>
<proteinExistence type="predicted"/>
<evidence type="ECO:0000313" key="3">
    <source>
        <dbReference type="Proteomes" id="UP000245974"/>
    </source>
</evidence>
<name>A0A2U3MV69_9GAMM</name>
<accession>A0A2U3MV69</accession>